<evidence type="ECO:0000313" key="3">
    <source>
        <dbReference type="EMBL" id="VDC17799.1"/>
    </source>
</evidence>
<sequence>MTRTRGEWTAFEKARAKELAEHESEVEQLKKRIHELVGTNDALGKAIGLLHELNVSEPDAETTSGPEDSSRRRTNSSGS</sequence>
<proteinExistence type="predicted"/>
<keyword evidence="4" id="KW-1185">Reference proteome</keyword>
<evidence type="ECO:0000313" key="4">
    <source>
        <dbReference type="Proteomes" id="UP000280861"/>
    </source>
</evidence>
<protein>
    <recommendedName>
        <fullName evidence="5">Transposase</fullName>
    </recommendedName>
</protein>
<dbReference type="AlphaFoldDB" id="A0A3P5WGS5"/>
<accession>A0A3P5WGS5</accession>
<keyword evidence="1" id="KW-0175">Coiled coil</keyword>
<evidence type="ECO:0000256" key="2">
    <source>
        <dbReference type="SAM" id="MobiDB-lite"/>
    </source>
</evidence>
<dbReference type="Proteomes" id="UP000280861">
    <property type="component" value="Unassembled WGS sequence"/>
</dbReference>
<name>A0A3P5WGS5_9MICC</name>
<dbReference type="EMBL" id="UXAU01000001">
    <property type="protein sequence ID" value="VDC17799.1"/>
    <property type="molecule type" value="Genomic_DNA"/>
</dbReference>
<gene>
    <name evidence="3" type="ORF">PSET11_00001</name>
</gene>
<organism evidence="3 4">
    <name type="scientific">Arthrobacter ulcerisalmonis</name>
    <dbReference type="NCBI Taxonomy" id="2483813"/>
    <lineage>
        <taxon>Bacteria</taxon>
        <taxon>Bacillati</taxon>
        <taxon>Actinomycetota</taxon>
        <taxon>Actinomycetes</taxon>
        <taxon>Micrococcales</taxon>
        <taxon>Micrococcaceae</taxon>
        <taxon>Arthrobacter</taxon>
    </lineage>
</organism>
<feature type="coiled-coil region" evidence="1">
    <location>
        <begin position="12"/>
        <end position="39"/>
    </location>
</feature>
<evidence type="ECO:0000256" key="1">
    <source>
        <dbReference type="SAM" id="Coils"/>
    </source>
</evidence>
<reference evidence="3 4" key="1">
    <citation type="submission" date="2018-11" db="EMBL/GenBank/DDBJ databases">
        <authorList>
            <person name="Criscuolo A."/>
        </authorList>
    </citation>
    <scope>NUCLEOTIDE SEQUENCE [LARGE SCALE GENOMIC DNA]</scope>
    <source>
        <strain evidence="3">AT11b</strain>
    </source>
</reference>
<feature type="region of interest" description="Disordered" evidence="2">
    <location>
        <begin position="54"/>
        <end position="79"/>
    </location>
</feature>
<evidence type="ECO:0008006" key="5">
    <source>
        <dbReference type="Google" id="ProtNLM"/>
    </source>
</evidence>